<dbReference type="AlphaFoldDB" id="D6XTT5"/>
<accession>D6XTT5</accession>
<protein>
    <recommendedName>
        <fullName evidence="3">Kinase associated protein B</fullName>
    </recommendedName>
</protein>
<dbReference type="HOGENOM" id="CLU_139583_0_0_9"/>
<keyword evidence="2" id="KW-1185">Reference proteome</keyword>
<dbReference type="RefSeq" id="WP_013172645.1">
    <property type="nucleotide sequence ID" value="NC_014219.1"/>
</dbReference>
<dbReference type="SUPFAM" id="SSF141251">
    <property type="entry name" value="Kinase-associated protein B-like"/>
    <property type="match status" value="1"/>
</dbReference>
<reference evidence="1" key="1">
    <citation type="submission" date="2009-10" db="EMBL/GenBank/DDBJ databases">
        <title>Complete sequence of Bacillus selenitireducens MLS10.</title>
        <authorList>
            <consortium name="US DOE Joint Genome Institute"/>
            <person name="Lucas S."/>
            <person name="Copeland A."/>
            <person name="Lapidus A."/>
            <person name="Glavina del Rio T."/>
            <person name="Dalin E."/>
            <person name="Tice H."/>
            <person name="Bruce D."/>
            <person name="Goodwin L."/>
            <person name="Pitluck S."/>
            <person name="Sims D."/>
            <person name="Brettin T."/>
            <person name="Detter J.C."/>
            <person name="Han C."/>
            <person name="Larimer F."/>
            <person name="Land M."/>
            <person name="Hauser L."/>
            <person name="Kyrpides N."/>
            <person name="Ovchinnikova G."/>
            <person name="Stolz J."/>
        </authorList>
    </citation>
    <scope>NUCLEOTIDE SEQUENCE [LARGE SCALE GENOMIC DNA]</scope>
    <source>
        <strain evidence="1">MLS10</strain>
    </source>
</reference>
<dbReference type="Proteomes" id="UP000000271">
    <property type="component" value="Chromosome"/>
</dbReference>
<dbReference type="InterPro" id="IPR014916">
    <property type="entry name" value="KapB"/>
</dbReference>
<dbReference type="SMART" id="SM01298">
    <property type="entry name" value="KapB"/>
    <property type="match status" value="1"/>
</dbReference>
<evidence type="ECO:0000313" key="2">
    <source>
        <dbReference type="Proteomes" id="UP000000271"/>
    </source>
</evidence>
<evidence type="ECO:0000313" key="1">
    <source>
        <dbReference type="EMBL" id="ADH99221.1"/>
    </source>
</evidence>
<organism evidence="1 2">
    <name type="scientific">Bacillus selenitireducens (strain ATCC 700615 / DSM 15326 / MLS10)</name>
    <dbReference type="NCBI Taxonomy" id="439292"/>
    <lineage>
        <taxon>Bacteria</taxon>
        <taxon>Bacillati</taxon>
        <taxon>Bacillota</taxon>
        <taxon>Bacilli</taxon>
        <taxon>Bacillales</taxon>
        <taxon>Bacillaceae</taxon>
        <taxon>Salisediminibacterium</taxon>
    </lineage>
</organism>
<dbReference type="Pfam" id="PF08810">
    <property type="entry name" value="KapB"/>
    <property type="match status" value="1"/>
</dbReference>
<dbReference type="Gene3D" id="2.30.30.430">
    <property type="entry name" value="Kinase associated protein B domain"/>
    <property type="match status" value="1"/>
</dbReference>
<dbReference type="InterPro" id="IPR038080">
    <property type="entry name" value="KapB_sf"/>
</dbReference>
<dbReference type="OrthoDB" id="2407789at2"/>
<dbReference type="STRING" id="439292.Bsel_1713"/>
<gene>
    <name evidence="1" type="ordered locus">Bsel_1713</name>
</gene>
<sequence length="125" mass="13978">MNLFEADQQVIASYKSGTYYGKVVRDQGSNTVLVEIQGVKKHPVQGDLHHPRQVDVPLFHERKALSEREKANIPRNAVKSFEGDMPGYEASVAAAVQEMKQDLSEDSSDFGKRALQALEEVEKAY</sequence>
<evidence type="ECO:0008006" key="3">
    <source>
        <dbReference type="Google" id="ProtNLM"/>
    </source>
</evidence>
<dbReference type="KEGG" id="bse:Bsel_1713"/>
<dbReference type="eggNOG" id="ENOG5030CC0">
    <property type="taxonomic scope" value="Bacteria"/>
</dbReference>
<dbReference type="EMBL" id="CP001791">
    <property type="protein sequence ID" value="ADH99221.1"/>
    <property type="molecule type" value="Genomic_DNA"/>
</dbReference>
<proteinExistence type="predicted"/>
<name>D6XTT5_BACIE</name>